<proteinExistence type="predicted"/>
<reference evidence="4 5" key="1">
    <citation type="submission" date="2019-03" db="EMBL/GenBank/DDBJ databases">
        <authorList>
            <person name="Jensen L."/>
            <person name="Storgaard J."/>
            <person name="Sulaj E."/>
            <person name="Schramm A."/>
            <person name="Marshall I.P.G."/>
        </authorList>
    </citation>
    <scope>NUCLEOTIDE SEQUENCE [LARGE SCALE GENOMIC DNA]</scope>
    <source>
        <strain evidence="4 5">2017H2G3</strain>
    </source>
</reference>
<dbReference type="OrthoDB" id="9759607at2"/>
<accession>A0A4R1B109</accession>
<dbReference type="PANTHER" id="PTHR44757">
    <property type="entry name" value="DIGUANYLATE CYCLASE DGCP"/>
    <property type="match status" value="1"/>
</dbReference>
<dbReference type="PROSITE" id="PS50112">
    <property type="entry name" value="PAS"/>
    <property type="match status" value="1"/>
</dbReference>
<gene>
    <name evidence="4" type="ORF">E0Y62_10215</name>
</gene>
<dbReference type="FunFam" id="3.20.20.450:FF:000001">
    <property type="entry name" value="Cyclic di-GMP phosphodiesterase yahA"/>
    <property type="match status" value="1"/>
</dbReference>
<dbReference type="Gene3D" id="3.20.20.450">
    <property type="entry name" value="EAL domain"/>
    <property type="match status" value="1"/>
</dbReference>
<dbReference type="SUPFAM" id="SSF141868">
    <property type="entry name" value="EAL domain-like"/>
    <property type="match status" value="1"/>
</dbReference>
<protein>
    <submittedName>
        <fullName evidence="4">EAL domain-containing protein</fullName>
    </submittedName>
</protein>
<dbReference type="PANTHER" id="PTHR44757:SF2">
    <property type="entry name" value="BIOFILM ARCHITECTURE MAINTENANCE PROTEIN MBAA"/>
    <property type="match status" value="1"/>
</dbReference>
<dbReference type="CDD" id="cd01948">
    <property type="entry name" value="EAL"/>
    <property type="match status" value="1"/>
</dbReference>
<dbReference type="AlphaFoldDB" id="A0A4R1B109"/>
<evidence type="ECO:0000313" key="4">
    <source>
        <dbReference type="EMBL" id="TCJ04461.1"/>
    </source>
</evidence>
<sequence length="973" mass="109455">MAKTITCLYENQEQLDHFIDNQELCDYPNLLIQVFLSKIERSLLLQLQKDISSRLPFATVIGCTGAGEIIEGQMIENKAVISFTIFEKTELKSVLLHQDDYENSYDMGKSLAQRLVDFDTKAMLVFPAGANVDAQTLLNGLYEGNPELVVAGGLAGSNIKSMEPYSFTGTEWTTQGAVAVALQSDQLVVESYSNYKWQEIGKSFAITKAKGKNIYSIDHKKPIQILKQYLGKGFVEDLPDSANEFPFIMKDKGEKVPLFILDILKNGAIRVNREISEGEEITFAYPDIEGIVGSSLENMKQLAKKQVDTIFVYDCMARKRFAPDFTEKELAMLQSISTANGFFAYGEIAGGNTKNPQLLGHALTYLALSENNGQKQLNRKLTFKYSPPVYLKNATALTHLMQATHNDFYLLNESLKVSEQYYESLFNTNTDLVFSTDLNGQIKNVNPAFEKTLGYSKDEIIGKSAMRLINSEDVPKVRMHFSKALKGKEQYYNVDIQSSSGETNLFQIKNIPIIVNDECVGIYGIGRNITEQKKIEDKITELAYYDHDTGLPNRVKFTKQLVQMLSRAKKKKRMLAVLSIDIDRFKLINDSLGHFAGDMVLKELAYRIEKALPSGSYIGRFGGDKFTVVLSKDVDVEEVMKASKMILQEISKPVGHKGQDFYVTASIGVSLYPEDGQDEHSLLKNADIATNRSKNQGGNRITFFSNEMNDQAITRLELESYLRRALQKKEFYLMYQPLIDLETGEIFGSEALIRWNHPKLGLVSPADFIPLAEETGLIEEIGSWVLRTACMQNKKWQLLGYDSISVSVNVSAFQFQQPGFLKEVKRALNDSKLEPHYLTLELTESTMLKNVDYSIDTMKSLQNLGVKVSIDDFGTGYSSLSYLKNLPINTLKIDRSFINNLRVNTSDIAIVKAIITMGHGLAVKVLAEGVETKEQIELLKELKCHYAQGFYIHKPLLITDFEKGLKDKAVLEN</sequence>
<dbReference type="InterPro" id="IPR029787">
    <property type="entry name" value="Nucleotide_cyclase"/>
</dbReference>
<dbReference type="InterPro" id="IPR035965">
    <property type="entry name" value="PAS-like_dom_sf"/>
</dbReference>
<comment type="caution">
    <text evidence="4">The sequence shown here is derived from an EMBL/GenBank/DDBJ whole genome shotgun (WGS) entry which is preliminary data.</text>
</comment>
<dbReference type="RefSeq" id="WP_131236798.1">
    <property type="nucleotide sequence ID" value="NZ_SJTH01000009.1"/>
</dbReference>
<dbReference type="Gene3D" id="3.30.450.20">
    <property type="entry name" value="PAS domain"/>
    <property type="match status" value="1"/>
</dbReference>
<feature type="domain" description="GGDEF" evidence="3">
    <location>
        <begin position="573"/>
        <end position="706"/>
    </location>
</feature>
<feature type="domain" description="EAL" evidence="2">
    <location>
        <begin position="715"/>
        <end position="969"/>
    </location>
</feature>
<evidence type="ECO:0000259" key="1">
    <source>
        <dbReference type="PROSITE" id="PS50112"/>
    </source>
</evidence>
<dbReference type="InterPro" id="IPR000014">
    <property type="entry name" value="PAS"/>
</dbReference>
<dbReference type="InterPro" id="IPR000160">
    <property type="entry name" value="GGDEF_dom"/>
</dbReference>
<dbReference type="InterPro" id="IPR013702">
    <property type="entry name" value="FIST_domain_N"/>
</dbReference>
<evidence type="ECO:0000313" key="5">
    <source>
        <dbReference type="Proteomes" id="UP000293846"/>
    </source>
</evidence>
<dbReference type="SMART" id="SM00267">
    <property type="entry name" value="GGDEF"/>
    <property type="match status" value="1"/>
</dbReference>
<name>A0A4R1B109_9BACI</name>
<dbReference type="PROSITE" id="PS50887">
    <property type="entry name" value="GGDEF"/>
    <property type="match status" value="1"/>
</dbReference>
<dbReference type="InterPro" id="IPR019494">
    <property type="entry name" value="FIST_C"/>
</dbReference>
<dbReference type="SMART" id="SM00091">
    <property type="entry name" value="PAS"/>
    <property type="match status" value="1"/>
</dbReference>
<dbReference type="InterPro" id="IPR052155">
    <property type="entry name" value="Biofilm_reg_signaling"/>
</dbReference>
<keyword evidence="5" id="KW-1185">Reference proteome</keyword>
<dbReference type="CDD" id="cd01949">
    <property type="entry name" value="GGDEF"/>
    <property type="match status" value="1"/>
</dbReference>
<dbReference type="SMART" id="SM00897">
    <property type="entry name" value="FIST"/>
    <property type="match status" value="1"/>
</dbReference>
<dbReference type="NCBIfam" id="TIGR00229">
    <property type="entry name" value="sensory_box"/>
    <property type="match status" value="1"/>
</dbReference>
<dbReference type="InterPro" id="IPR001633">
    <property type="entry name" value="EAL_dom"/>
</dbReference>
<dbReference type="Pfam" id="PF00563">
    <property type="entry name" value="EAL"/>
    <property type="match status" value="1"/>
</dbReference>
<dbReference type="SMART" id="SM00052">
    <property type="entry name" value="EAL"/>
    <property type="match status" value="1"/>
</dbReference>
<organism evidence="4 5">
    <name type="scientific">Cytobacillus praedii</name>
    <dbReference type="NCBI Taxonomy" id="1742358"/>
    <lineage>
        <taxon>Bacteria</taxon>
        <taxon>Bacillati</taxon>
        <taxon>Bacillota</taxon>
        <taxon>Bacilli</taxon>
        <taxon>Bacillales</taxon>
        <taxon>Bacillaceae</taxon>
        <taxon>Cytobacillus</taxon>
    </lineage>
</organism>
<dbReference type="PROSITE" id="PS50883">
    <property type="entry name" value="EAL"/>
    <property type="match status" value="1"/>
</dbReference>
<dbReference type="InterPro" id="IPR043128">
    <property type="entry name" value="Rev_trsase/Diguanyl_cyclase"/>
</dbReference>
<feature type="domain" description="PAS" evidence="1">
    <location>
        <begin position="418"/>
        <end position="488"/>
    </location>
</feature>
<dbReference type="NCBIfam" id="TIGR00254">
    <property type="entry name" value="GGDEF"/>
    <property type="match status" value="1"/>
</dbReference>
<dbReference type="SMART" id="SM01204">
    <property type="entry name" value="FIST_C"/>
    <property type="match status" value="1"/>
</dbReference>
<dbReference type="STRING" id="1742358.GCA_001439605_01111"/>
<dbReference type="Pfam" id="PF08495">
    <property type="entry name" value="FIST"/>
    <property type="match status" value="1"/>
</dbReference>
<dbReference type="InterPro" id="IPR013767">
    <property type="entry name" value="PAS_fold"/>
</dbReference>
<evidence type="ECO:0000259" key="2">
    <source>
        <dbReference type="PROSITE" id="PS50883"/>
    </source>
</evidence>
<dbReference type="SUPFAM" id="SSF55073">
    <property type="entry name" value="Nucleotide cyclase"/>
    <property type="match status" value="1"/>
</dbReference>
<dbReference type="Pfam" id="PF00989">
    <property type="entry name" value="PAS"/>
    <property type="match status" value="1"/>
</dbReference>
<dbReference type="CDD" id="cd00130">
    <property type="entry name" value="PAS"/>
    <property type="match status" value="1"/>
</dbReference>
<dbReference type="Pfam" id="PF10442">
    <property type="entry name" value="FIST_C"/>
    <property type="match status" value="1"/>
</dbReference>
<dbReference type="SUPFAM" id="SSF55785">
    <property type="entry name" value="PYP-like sensor domain (PAS domain)"/>
    <property type="match status" value="1"/>
</dbReference>
<dbReference type="InterPro" id="IPR035919">
    <property type="entry name" value="EAL_sf"/>
</dbReference>
<dbReference type="Proteomes" id="UP000293846">
    <property type="component" value="Unassembled WGS sequence"/>
</dbReference>
<dbReference type="Gene3D" id="3.30.70.270">
    <property type="match status" value="1"/>
</dbReference>
<dbReference type="Pfam" id="PF00990">
    <property type="entry name" value="GGDEF"/>
    <property type="match status" value="1"/>
</dbReference>
<dbReference type="EMBL" id="SJTH01000009">
    <property type="protein sequence ID" value="TCJ04461.1"/>
    <property type="molecule type" value="Genomic_DNA"/>
</dbReference>
<evidence type="ECO:0000259" key="3">
    <source>
        <dbReference type="PROSITE" id="PS50887"/>
    </source>
</evidence>